<evidence type="ECO:0000313" key="3">
    <source>
        <dbReference type="EMBL" id="PWS31348.1"/>
    </source>
</evidence>
<dbReference type="Proteomes" id="UP000245391">
    <property type="component" value="Unassembled WGS sequence"/>
</dbReference>
<feature type="chain" id="PRO_5016410632" evidence="2">
    <location>
        <begin position="20"/>
        <end position="151"/>
    </location>
</feature>
<protein>
    <submittedName>
        <fullName evidence="3">Uncharacterized protein</fullName>
    </submittedName>
</protein>
<gene>
    <name evidence="3" type="ORF">DF947_12145</name>
</gene>
<keyword evidence="1" id="KW-0472">Membrane</keyword>
<name>A0A317F1M4_9SPHI</name>
<dbReference type="OrthoDB" id="765646at2"/>
<sequence>MKIFLAFLLSLSLCFTCVAQNKAKYKIKIVEKSGKVSRGNFYAAADDGLTIVKFNRDTVKLKAEDITALYITRKGIIGPLMVVGGLTFVILSAKSNDALGSVVLLLAGVPVGLSGGLLVGELLANKKYYKKLEAKDFPLIKENLQKYTQIK</sequence>
<keyword evidence="2" id="KW-0732">Signal</keyword>
<dbReference type="AlphaFoldDB" id="A0A317F1M4"/>
<feature type="signal peptide" evidence="2">
    <location>
        <begin position="1"/>
        <end position="19"/>
    </location>
</feature>
<evidence type="ECO:0000256" key="2">
    <source>
        <dbReference type="SAM" id="SignalP"/>
    </source>
</evidence>
<keyword evidence="1" id="KW-1133">Transmembrane helix</keyword>
<dbReference type="EMBL" id="QGNY01000004">
    <property type="protein sequence ID" value="PWS31348.1"/>
    <property type="molecule type" value="Genomic_DNA"/>
</dbReference>
<keyword evidence="4" id="KW-1185">Reference proteome</keyword>
<keyword evidence="1" id="KW-0812">Transmembrane</keyword>
<feature type="transmembrane region" description="Helical" evidence="1">
    <location>
        <begin position="98"/>
        <end position="124"/>
    </location>
</feature>
<evidence type="ECO:0000313" key="4">
    <source>
        <dbReference type="Proteomes" id="UP000245391"/>
    </source>
</evidence>
<accession>A0A317F1M4</accession>
<evidence type="ECO:0000256" key="1">
    <source>
        <dbReference type="SAM" id="Phobius"/>
    </source>
</evidence>
<dbReference type="RefSeq" id="WP_109930143.1">
    <property type="nucleotide sequence ID" value="NZ_QGNY01000004.1"/>
</dbReference>
<comment type="caution">
    <text evidence="3">The sequence shown here is derived from an EMBL/GenBank/DDBJ whole genome shotgun (WGS) entry which is preliminary data.</text>
</comment>
<reference evidence="4" key="1">
    <citation type="submission" date="2018-05" db="EMBL/GenBank/DDBJ databases">
        <title>Pedobacter paludis sp. nov., isolated from wetland soil.</title>
        <authorList>
            <person name="Zhang Y."/>
        </authorList>
    </citation>
    <scope>NUCLEOTIDE SEQUENCE [LARGE SCALE GENOMIC DNA]</scope>
    <source>
        <strain evidence="4">R-8</strain>
    </source>
</reference>
<organism evidence="3 4">
    <name type="scientific">Pedobacter paludis</name>
    <dbReference type="NCBI Taxonomy" id="2203212"/>
    <lineage>
        <taxon>Bacteria</taxon>
        <taxon>Pseudomonadati</taxon>
        <taxon>Bacteroidota</taxon>
        <taxon>Sphingobacteriia</taxon>
        <taxon>Sphingobacteriales</taxon>
        <taxon>Sphingobacteriaceae</taxon>
        <taxon>Pedobacter</taxon>
    </lineage>
</organism>
<proteinExistence type="predicted"/>